<dbReference type="Proteomes" id="UP000663131">
    <property type="component" value="Chromosome 5"/>
</dbReference>
<dbReference type="PANTHER" id="PTHR43791">
    <property type="entry name" value="PERMEASE-RELATED"/>
    <property type="match status" value="1"/>
</dbReference>
<feature type="transmembrane region" description="Helical" evidence="6">
    <location>
        <begin position="292"/>
        <end position="310"/>
    </location>
</feature>
<feature type="transmembrane region" description="Helical" evidence="6">
    <location>
        <begin position="108"/>
        <end position="124"/>
    </location>
</feature>
<dbReference type="InterPro" id="IPR036259">
    <property type="entry name" value="MFS_trans_sf"/>
</dbReference>
<organism evidence="7 8">
    <name type="scientific">Dekkera bruxellensis</name>
    <name type="common">Brettanomyces custersii</name>
    <dbReference type="NCBI Taxonomy" id="5007"/>
    <lineage>
        <taxon>Eukaryota</taxon>
        <taxon>Fungi</taxon>
        <taxon>Dikarya</taxon>
        <taxon>Ascomycota</taxon>
        <taxon>Saccharomycotina</taxon>
        <taxon>Pichiomycetes</taxon>
        <taxon>Pichiales</taxon>
        <taxon>Pichiaceae</taxon>
        <taxon>Brettanomyces</taxon>
    </lineage>
</organism>
<dbReference type="GeneID" id="64575980"/>
<keyword evidence="4 6" id="KW-1133">Transmembrane helix</keyword>
<feature type="transmembrane region" description="Helical" evidence="6">
    <location>
        <begin position="160"/>
        <end position="181"/>
    </location>
</feature>
<feature type="transmembrane region" description="Helical" evidence="6">
    <location>
        <begin position="357"/>
        <end position="378"/>
    </location>
</feature>
<protein>
    <recommendedName>
        <fullName evidence="9">Allantoate permease</fullName>
    </recommendedName>
</protein>
<evidence type="ECO:0000256" key="1">
    <source>
        <dbReference type="ARBA" id="ARBA00004141"/>
    </source>
</evidence>
<dbReference type="PANTHER" id="PTHR43791:SF63">
    <property type="entry name" value="HIGH AFFINITY CYSTEINE TRANSPORTER"/>
    <property type="match status" value="1"/>
</dbReference>
<reference evidence="7" key="2">
    <citation type="journal article" name="BMC Genomics">
        <title>New genome assemblies reveal patterns of domestication and adaptation across Brettanomyces (Dekkera) species.</title>
        <authorList>
            <person name="Roach M.J."/>
            <person name="Borneman A.R."/>
        </authorList>
    </citation>
    <scope>NUCLEOTIDE SEQUENCE</scope>
    <source>
        <strain evidence="7">UCD 2041</strain>
    </source>
</reference>
<proteinExistence type="predicted"/>
<dbReference type="KEGG" id="bbrx:BRETT_004057"/>
<evidence type="ECO:0000256" key="5">
    <source>
        <dbReference type="ARBA" id="ARBA00023136"/>
    </source>
</evidence>
<gene>
    <name evidence="7" type="ORF">BRETT_004057</name>
</gene>
<evidence type="ECO:0000313" key="8">
    <source>
        <dbReference type="Proteomes" id="UP000663131"/>
    </source>
</evidence>
<feature type="transmembrane region" description="Helical" evidence="6">
    <location>
        <begin position="330"/>
        <end position="350"/>
    </location>
</feature>
<dbReference type="EMBL" id="CP063133">
    <property type="protein sequence ID" value="QOU18839.1"/>
    <property type="molecule type" value="Genomic_DNA"/>
</dbReference>
<keyword evidence="5 6" id="KW-0472">Membrane</keyword>
<evidence type="ECO:0000256" key="6">
    <source>
        <dbReference type="SAM" id="Phobius"/>
    </source>
</evidence>
<feature type="transmembrane region" description="Helical" evidence="6">
    <location>
        <begin position="65"/>
        <end position="88"/>
    </location>
</feature>
<keyword evidence="3 6" id="KW-0812">Transmembrane</keyword>
<dbReference type="AlphaFoldDB" id="A0A871R079"/>
<evidence type="ECO:0000256" key="2">
    <source>
        <dbReference type="ARBA" id="ARBA00022448"/>
    </source>
</evidence>
<dbReference type="SUPFAM" id="SSF103473">
    <property type="entry name" value="MFS general substrate transporter"/>
    <property type="match status" value="1"/>
</dbReference>
<feature type="transmembrane region" description="Helical" evidence="6">
    <location>
        <begin position="193"/>
        <end position="213"/>
    </location>
</feature>
<sequence length="528" mass="59338">MDKEDEIPVEQTVSDIETTSLSSGEVEAKNADNTLIFVDNHKDEFEGLELTPEEERHLWRGRYGILFSLIMLINTVLFIDKATMSYASILGLFESTNIDTSQYDDLNSIFYVGYTIGQALNFLLQKVSLSKFMTIILFLWSVIVFLHCAAYNFVGLIFLRLFLGFTESVIVPAMEVTLFQFFTPKERATLQPIFWVSCVGTPIVIAGFIAYGVLHITNSISPWKIFMIITGGLTIITTAISAYLYPSDPSKARFLTDKEKYFLIKRVQKESSSSISQNVVKRYQVIEALKDPISWLFALFAFLLMLANNLNYQQNLLYVSLGVSNLGSTLVSVAGACFSTLYMIAGSLIIHYWPNHSAFAIAFANVPSIASGIAMVLIPWSNKLALLAMLVLGANTYGLAYIVGLGWATSSASGNTKRYVRNFMFMIAYGISNIVSPQIWKGNQSERYYAAWAIQIVLAWFGSTVVGYIIFFILKARNRKRLELIKLNTDATGKIVKYKENGEKTIERVEIANLDLTDHENKNFIYPL</sequence>
<keyword evidence="2" id="KW-0813">Transport</keyword>
<name>A0A871R079_DEKBR</name>
<comment type="subcellular location">
    <subcellularLocation>
        <location evidence="1">Membrane</location>
        <topology evidence="1">Multi-pass membrane protein</topology>
    </subcellularLocation>
</comment>
<dbReference type="InterPro" id="IPR011701">
    <property type="entry name" value="MFS"/>
</dbReference>
<feature type="transmembrane region" description="Helical" evidence="6">
    <location>
        <begin position="452"/>
        <end position="474"/>
    </location>
</feature>
<accession>A0A871R079</accession>
<reference evidence="7" key="1">
    <citation type="submission" date="2020-10" db="EMBL/GenBank/DDBJ databases">
        <authorList>
            <person name="Palmer J.M."/>
        </authorList>
    </citation>
    <scope>NUCLEOTIDE SEQUENCE</scope>
    <source>
        <strain evidence="7">UCD 2041</strain>
    </source>
</reference>
<dbReference type="RefSeq" id="XP_041135332.1">
    <property type="nucleotide sequence ID" value="XM_041282556.1"/>
</dbReference>
<dbReference type="Gene3D" id="1.20.1250.20">
    <property type="entry name" value="MFS general substrate transporter like domains"/>
    <property type="match status" value="1"/>
</dbReference>
<dbReference type="Pfam" id="PF07690">
    <property type="entry name" value="MFS_1"/>
    <property type="match status" value="1"/>
</dbReference>
<feature type="transmembrane region" description="Helical" evidence="6">
    <location>
        <begin position="136"/>
        <end position="154"/>
    </location>
</feature>
<dbReference type="GO" id="GO:0016020">
    <property type="term" value="C:membrane"/>
    <property type="evidence" value="ECO:0007669"/>
    <property type="project" value="UniProtKB-SubCell"/>
</dbReference>
<feature type="transmembrane region" description="Helical" evidence="6">
    <location>
        <begin position="384"/>
        <end position="407"/>
    </location>
</feature>
<evidence type="ECO:0000256" key="4">
    <source>
        <dbReference type="ARBA" id="ARBA00022989"/>
    </source>
</evidence>
<dbReference type="OrthoDB" id="3639251at2759"/>
<feature type="transmembrane region" description="Helical" evidence="6">
    <location>
        <begin position="419"/>
        <end position="440"/>
    </location>
</feature>
<evidence type="ECO:0008006" key="9">
    <source>
        <dbReference type="Google" id="ProtNLM"/>
    </source>
</evidence>
<dbReference type="GO" id="GO:0033229">
    <property type="term" value="F:cysteine transmembrane transporter activity"/>
    <property type="evidence" value="ECO:0007669"/>
    <property type="project" value="TreeGrafter"/>
</dbReference>
<evidence type="ECO:0000313" key="7">
    <source>
        <dbReference type="EMBL" id="QOU18839.1"/>
    </source>
</evidence>
<evidence type="ECO:0000256" key="3">
    <source>
        <dbReference type="ARBA" id="ARBA00022692"/>
    </source>
</evidence>
<feature type="transmembrane region" description="Helical" evidence="6">
    <location>
        <begin position="225"/>
        <end position="245"/>
    </location>
</feature>